<accession>A0A097QUR0</accession>
<evidence type="ECO:0000313" key="1">
    <source>
        <dbReference type="EMBL" id="AIU70188.1"/>
    </source>
</evidence>
<dbReference type="OrthoDB" id="375361at2157"/>
<dbReference type="HOGENOM" id="CLU_2285185_0_0_2"/>
<sequence>MRKFYARVGDEEYILLDKSFEDAAVTFWFWNAMRVEKGEIPPGTRIKVMPLALAYHQGILENAEVALLPVLRGDKLRDELRTYTSRPAAQTTLDNLIKVEG</sequence>
<organism evidence="1 2">
    <name type="scientific">Thermococcus eurythermalis</name>
    <dbReference type="NCBI Taxonomy" id="1505907"/>
    <lineage>
        <taxon>Archaea</taxon>
        <taxon>Methanobacteriati</taxon>
        <taxon>Methanobacteriota</taxon>
        <taxon>Thermococci</taxon>
        <taxon>Thermococcales</taxon>
        <taxon>Thermococcaceae</taxon>
        <taxon>Thermococcus</taxon>
    </lineage>
</organism>
<evidence type="ECO:0000313" key="2">
    <source>
        <dbReference type="Proteomes" id="UP000029980"/>
    </source>
</evidence>
<dbReference type="AlphaFoldDB" id="A0A097QUR0"/>
<proteinExistence type="predicted"/>
<reference evidence="1 2" key="1">
    <citation type="journal article" date="2015" name="Int. J. Syst. Evol. Microbiol.">
        <title>Thermococcus eurythermalis sp. nov., a conditional piezophilic hyperthermophilic archaeon with a wide temperature range isolated from an oil-immersed chimney in the Guaymas Basin.</title>
        <authorList>
            <person name="Zhao W."/>
            <person name="Zeng X."/>
            <person name="Xiao X."/>
        </authorList>
    </citation>
    <scope>NUCLEOTIDE SEQUENCE [LARGE SCALE GENOMIC DNA]</scope>
    <source>
        <strain evidence="1 2">A501</strain>
    </source>
</reference>
<dbReference type="STRING" id="1505907.TEU_07500"/>
<dbReference type="Proteomes" id="UP000029980">
    <property type="component" value="Chromosome"/>
</dbReference>
<protein>
    <submittedName>
        <fullName evidence="1">Uncharacterized protein</fullName>
    </submittedName>
</protein>
<gene>
    <name evidence="1" type="ORF">TEU_07500</name>
</gene>
<dbReference type="GeneID" id="25153282"/>
<dbReference type="EMBL" id="CP008887">
    <property type="protein sequence ID" value="AIU70188.1"/>
    <property type="molecule type" value="Genomic_DNA"/>
</dbReference>
<keyword evidence="2" id="KW-1185">Reference proteome</keyword>
<name>A0A097QUR0_9EURY</name>
<dbReference type="KEGG" id="teu:TEU_07500"/>
<dbReference type="RefSeq" id="WP_050003164.1">
    <property type="nucleotide sequence ID" value="NZ_CP008887.1"/>
</dbReference>